<dbReference type="EMBL" id="CP093362">
    <property type="protein sequence ID" value="UQS84783.1"/>
    <property type="molecule type" value="Genomic_DNA"/>
</dbReference>
<dbReference type="Proteomes" id="UP000831859">
    <property type="component" value="Chromosome"/>
</dbReference>
<gene>
    <name evidence="1" type="ORF">MOO46_05935</name>
</gene>
<protein>
    <submittedName>
        <fullName evidence="1">Uncharacterized protein</fullName>
    </submittedName>
</protein>
<sequence length="111" mass="13379">MHQYENKVKKEVKTEDNYKKEIFINNIIRCDYWITDEKIQHKIFKYIEEEENSIALDKILNKDELNQLTQNLSEIIKKSGHENKNYLNDRKDNIGKYVDVFRKGEEALLSI</sequence>
<organism evidence="1 2">
    <name type="scientific">Apilactobacillus apisilvae</name>
    <dbReference type="NCBI Taxonomy" id="2923364"/>
    <lineage>
        <taxon>Bacteria</taxon>
        <taxon>Bacillati</taxon>
        <taxon>Bacillota</taxon>
        <taxon>Bacilli</taxon>
        <taxon>Lactobacillales</taxon>
        <taxon>Lactobacillaceae</taxon>
        <taxon>Apilactobacillus</taxon>
    </lineage>
</organism>
<proteinExistence type="predicted"/>
<evidence type="ECO:0000313" key="2">
    <source>
        <dbReference type="Proteomes" id="UP000831859"/>
    </source>
</evidence>
<evidence type="ECO:0000313" key="1">
    <source>
        <dbReference type="EMBL" id="UQS84783.1"/>
    </source>
</evidence>
<reference evidence="1 2" key="1">
    <citation type="journal article" date="2022" name="Int. J. Syst. Evol. Microbiol.">
        <title>Apilactobacillus apisilvae sp. nov., Nicolia spurrieriana gen. nov. sp. nov., Bombilactobacillus folatiphilus sp. nov. and Bombilactobacillus thymidiniphilus sp. nov., four new lactic acid bacterial isolates from stingless bees Tetragonula carbonaria and Austroplebeia australis.</title>
        <authorList>
            <person name="Oliphant S.A."/>
            <person name="Watson-Haigh N.S."/>
            <person name="Sumby K.M."/>
            <person name="Gardner J."/>
            <person name="Groom S."/>
            <person name="Jiranek V."/>
        </authorList>
    </citation>
    <scope>NUCLEOTIDE SEQUENCE [LARGE SCALE GENOMIC DNA]</scope>
    <source>
        <strain evidence="1 2">SG5_A10</strain>
    </source>
</reference>
<name>A0ABY4PG46_9LACO</name>
<keyword evidence="2" id="KW-1185">Reference proteome</keyword>
<accession>A0ABY4PG46</accession>
<dbReference type="RefSeq" id="WP_249510766.1">
    <property type="nucleotide sequence ID" value="NZ_CP093362.1"/>
</dbReference>